<gene>
    <name evidence="2" type="ORF">DPMN_001318</name>
</gene>
<comment type="caution">
    <text evidence="2">The sequence shown here is derived from an EMBL/GenBank/DDBJ whole genome shotgun (WGS) entry which is preliminary data.</text>
</comment>
<proteinExistence type="predicted"/>
<feature type="compositionally biased region" description="Low complexity" evidence="1">
    <location>
        <begin position="15"/>
        <end position="26"/>
    </location>
</feature>
<reference evidence="2" key="1">
    <citation type="journal article" date="2019" name="bioRxiv">
        <title>The Genome of the Zebra Mussel, Dreissena polymorpha: A Resource for Invasive Species Research.</title>
        <authorList>
            <person name="McCartney M.A."/>
            <person name="Auch B."/>
            <person name="Kono T."/>
            <person name="Mallez S."/>
            <person name="Zhang Y."/>
            <person name="Obille A."/>
            <person name="Becker A."/>
            <person name="Abrahante J.E."/>
            <person name="Garbe J."/>
            <person name="Badalamenti J.P."/>
            <person name="Herman A."/>
            <person name="Mangelson H."/>
            <person name="Liachko I."/>
            <person name="Sullivan S."/>
            <person name="Sone E.D."/>
            <person name="Koren S."/>
            <person name="Silverstein K.A.T."/>
            <person name="Beckman K.B."/>
            <person name="Gohl D.M."/>
        </authorList>
    </citation>
    <scope>NUCLEOTIDE SEQUENCE</scope>
    <source>
        <strain evidence="2">Duluth1</strain>
        <tissue evidence="2">Whole animal</tissue>
    </source>
</reference>
<dbReference type="EMBL" id="JAIWYP010000001">
    <property type="protein sequence ID" value="KAH3877451.1"/>
    <property type="molecule type" value="Genomic_DNA"/>
</dbReference>
<keyword evidence="3" id="KW-1185">Reference proteome</keyword>
<dbReference type="AlphaFoldDB" id="A0A9D4ML73"/>
<accession>A0A9D4ML73</accession>
<sequence>MASRQGSCFNRRSSRSSTKTQKTTNKGPPFISFVRAGEEGAKAKCACGILGTATDWRMEAVLKKQLKFLQ</sequence>
<name>A0A9D4ML73_DREPO</name>
<dbReference type="Proteomes" id="UP000828390">
    <property type="component" value="Unassembled WGS sequence"/>
</dbReference>
<protein>
    <submittedName>
        <fullName evidence="2">Uncharacterized protein</fullName>
    </submittedName>
</protein>
<evidence type="ECO:0000313" key="3">
    <source>
        <dbReference type="Proteomes" id="UP000828390"/>
    </source>
</evidence>
<evidence type="ECO:0000256" key="1">
    <source>
        <dbReference type="SAM" id="MobiDB-lite"/>
    </source>
</evidence>
<evidence type="ECO:0000313" key="2">
    <source>
        <dbReference type="EMBL" id="KAH3877451.1"/>
    </source>
</evidence>
<organism evidence="2 3">
    <name type="scientific">Dreissena polymorpha</name>
    <name type="common">Zebra mussel</name>
    <name type="synonym">Mytilus polymorpha</name>
    <dbReference type="NCBI Taxonomy" id="45954"/>
    <lineage>
        <taxon>Eukaryota</taxon>
        <taxon>Metazoa</taxon>
        <taxon>Spiralia</taxon>
        <taxon>Lophotrochozoa</taxon>
        <taxon>Mollusca</taxon>
        <taxon>Bivalvia</taxon>
        <taxon>Autobranchia</taxon>
        <taxon>Heteroconchia</taxon>
        <taxon>Euheterodonta</taxon>
        <taxon>Imparidentia</taxon>
        <taxon>Neoheterodontei</taxon>
        <taxon>Myida</taxon>
        <taxon>Dreissenoidea</taxon>
        <taxon>Dreissenidae</taxon>
        <taxon>Dreissena</taxon>
    </lineage>
</organism>
<feature type="region of interest" description="Disordered" evidence="1">
    <location>
        <begin position="1"/>
        <end position="31"/>
    </location>
</feature>
<reference evidence="2" key="2">
    <citation type="submission" date="2020-11" db="EMBL/GenBank/DDBJ databases">
        <authorList>
            <person name="McCartney M.A."/>
            <person name="Auch B."/>
            <person name="Kono T."/>
            <person name="Mallez S."/>
            <person name="Becker A."/>
            <person name="Gohl D.M."/>
            <person name="Silverstein K.A.T."/>
            <person name="Koren S."/>
            <person name="Bechman K.B."/>
            <person name="Herman A."/>
            <person name="Abrahante J.E."/>
            <person name="Garbe J."/>
        </authorList>
    </citation>
    <scope>NUCLEOTIDE SEQUENCE</scope>
    <source>
        <strain evidence="2">Duluth1</strain>
        <tissue evidence="2">Whole animal</tissue>
    </source>
</reference>